<dbReference type="PANTHER" id="PTHR10578">
    <property type="entry name" value="S -2-HYDROXY-ACID OXIDASE-RELATED"/>
    <property type="match status" value="1"/>
</dbReference>
<evidence type="ECO:0000256" key="5">
    <source>
        <dbReference type="ARBA" id="ARBA00024042"/>
    </source>
</evidence>
<feature type="binding site" evidence="7">
    <location>
        <position position="283"/>
    </location>
    <ligand>
        <name>FMN</name>
        <dbReference type="ChEBI" id="CHEBI:58210"/>
    </ligand>
</feature>
<dbReference type="InterPro" id="IPR012133">
    <property type="entry name" value="Alpha-hydoxy_acid_DH_FMN"/>
</dbReference>
<feature type="binding site" evidence="7">
    <location>
        <position position="261"/>
    </location>
    <ligand>
        <name>FMN</name>
        <dbReference type="ChEBI" id="CHEBI:58210"/>
    </ligand>
</feature>
<feature type="binding site" evidence="7">
    <location>
        <position position="138"/>
    </location>
    <ligand>
        <name>FMN</name>
        <dbReference type="ChEBI" id="CHEBI:58210"/>
    </ligand>
</feature>
<accession>A0A547Q8G6</accession>
<evidence type="ECO:0000256" key="1">
    <source>
        <dbReference type="ARBA" id="ARBA00001917"/>
    </source>
</evidence>
<evidence type="ECO:0000256" key="6">
    <source>
        <dbReference type="PIRSR" id="PIRSR000138-1"/>
    </source>
</evidence>
<feature type="binding site" evidence="7">
    <location>
        <position position="175"/>
    </location>
    <ligand>
        <name>glyoxylate</name>
        <dbReference type="ChEBI" id="CHEBI:36655"/>
    </ligand>
</feature>
<dbReference type="Pfam" id="PF01070">
    <property type="entry name" value="FMN_dh"/>
    <property type="match status" value="1"/>
</dbReference>
<feature type="binding site" evidence="7">
    <location>
        <position position="140"/>
    </location>
    <ligand>
        <name>glyoxylate</name>
        <dbReference type="ChEBI" id="CHEBI:36655"/>
    </ligand>
</feature>
<feature type="binding site" evidence="7">
    <location>
        <begin position="88"/>
        <end position="90"/>
    </location>
    <ligand>
        <name>FMN</name>
        <dbReference type="ChEBI" id="CHEBI:58210"/>
    </ligand>
</feature>
<evidence type="ECO:0000256" key="3">
    <source>
        <dbReference type="ARBA" id="ARBA00022643"/>
    </source>
</evidence>
<evidence type="ECO:0000256" key="2">
    <source>
        <dbReference type="ARBA" id="ARBA00022630"/>
    </source>
</evidence>
<comment type="caution">
    <text evidence="9">The sequence shown here is derived from an EMBL/GenBank/DDBJ whole genome shotgun (WGS) entry which is preliminary data.</text>
</comment>
<dbReference type="InterPro" id="IPR000262">
    <property type="entry name" value="FMN-dep_DH"/>
</dbReference>
<keyword evidence="10" id="KW-1185">Reference proteome</keyword>
<evidence type="ECO:0000256" key="4">
    <source>
        <dbReference type="ARBA" id="ARBA00023002"/>
    </source>
</evidence>
<dbReference type="Gene3D" id="3.20.20.70">
    <property type="entry name" value="Aldolase class I"/>
    <property type="match status" value="1"/>
</dbReference>
<evidence type="ECO:0000259" key="8">
    <source>
        <dbReference type="PROSITE" id="PS51349"/>
    </source>
</evidence>
<evidence type="ECO:0000313" key="10">
    <source>
        <dbReference type="Proteomes" id="UP000318590"/>
    </source>
</evidence>
<dbReference type="GO" id="GO:0010181">
    <property type="term" value="F:FMN binding"/>
    <property type="evidence" value="ECO:0007669"/>
    <property type="project" value="InterPro"/>
</dbReference>
<keyword evidence="3 7" id="KW-0288">FMN</keyword>
<dbReference type="GO" id="GO:0009060">
    <property type="term" value="P:aerobic respiration"/>
    <property type="evidence" value="ECO:0007669"/>
    <property type="project" value="TreeGrafter"/>
</dbReference>
<feature type="binding site" evidence="7">
    <location>
        <position position="288"/>
    </location>
    <ligand>
        <name>glyoxylate</name>
        <dbReference type="ChEBI" id="CHEBI:36655"/>
    </ligand>
</feature>
<feature type="domain" description="FMN hydroxy acid dehydrogenase" evidence="8">
    <location>
        <begin position="9"/>
        <end position="388"/>
    </location>
</feature>
<comment type="cofactor">
    <cofactor evidence="1">
        <name>FMN</name>
        <dbReference type="ChEBI" id="CHEBI:58210"/>
    </cofactor>
</comment>
<evidence type="ECO:0000256" key="7">
    <source>
        <dbReference type="PIRSR" id="PIRSR000138-2"/>
    </source>
</evidence>
<name>A0A547Q8G6_9RHOB</name>
<feature type="binding site" evidence="7">
    <location>
        <position position="117"/>
    </location>
    <ligand>
        <name>FMN</name>
        <dbReference type="ChEBI" id="CHEBI:58210"/>
    </ligand>
</feature>
<dbReference type="InterPro" id="IPR013785">
    <property type="entry name" value="Aldolase_TIM"/>
</dbReference>
<feature type="binding site" evidence="7">
    <location>
        <begin position="339"/>
        <end position="340"/>
    </location>
    <ligand>
        <name>FMN</name>
        <dbReference type="ChEBI" id="CHEBI:58210"/>
    </ligand>
</feature>
<protein>
    <submittedName>
        <fullName evidence="9">Alpha-hydroxy-acid oxidizing protein</fullName>
    </submittedName>
</protein>
<dbReference type="InterPro" id="IPR037396">
    <property type="entry name" value="FMN_HAD"/>
</dbReference>
<dbReference type="SUPFAM" id="SSF51395">
    <property type="entry name" value="FMN-linked oxidoreductases"/>
    <property type="match status" value="1"/>
</dbReference>
<sequence>MRQILSRTDLDLSHPSIDDLRRRARRRIPHFVFEYLDSATGRQRGLQINCDALDAIRFMPRVLRGQIKAQFGTTLMGRSYDLPFGIAPVGMSGLIWAGAERMLARAAVAHNIPYCQSSVAVASPEDVADEIGDVGWFQHYPVNSPELRRAMLARIKAAGFHTLVLTVDVPEESRRERQRRANLTVPPKADLRTLFDMARRPSWSLAQLREARIPRMRFFDDYIPQRGRESFTHAGALIRGIPDWDYLRALRDEWDGHLAVKGVLNPDDARRIASKGADCLWVSDHSGRQFEAGPAVIDQLPLIREAVGPDMPLIYDSGVNWGLDILRAYAKGADFVMLGRAFHYAVAAFGARGIEHVIHVLKADMQANMSQLGIDRLDEIATALLDPA</sequence>
<dbReference type="EMBL" id="VFSV01000005">
    <property type="protein sequence ID" value="TRD22653.1"/>
    <property type="molecule type" value="Genomic_DNA"/>
</dbReference>
<feature type="active site" description="Proton acceptor" evidence="6">
    <location>
        <position position="285"/>
    </location>
</feature>
<dbReference type="GO" id="GO:0005886">
    <property type="term" value="C:plasma membrane"/>
    <property type="evidence" value="ECO:0007669"/>
    <property type="project" value="TreeGrafter"/>
</dbReference>
<dbReference type="GO" id="GO:0004459">
    <property type="term" value="F:L-lactate dehydrogenase (NAD+) activity"/>
    <property type="evidence" value="ECO:0007669"/>
    <property type="project" value="TreeGrafter"/>
</dbReference>
<dbReference type="PIRSF" id="PIRSF000138">
    <property type="entry name" value="Al-hdrx_acd_dh"/>
    <property type="match status" value="1"/>
</dbReference>
<dbReference type="CDD" id="cd02809">
    <property type="entry name" value="alpha_hydroxyacid_oxid_FMN"/>
    <property type="match status" value="1"/>
</dbReference>
<gene>
    <name evidence="9" type="ORF">FEV53_04355</name>
</gene>
<proteinExistence type="inferred from homology"/>
<dbReference type="PANTHER" id="PTHR10578:SF107">
    <property type="entry name" value="2-HYDROXYACID OXIDASE 1"/>
    <property type="match status" value="1"/>
</dbReference>
<feature type="binding site" evidence="7">
    <location>
        <position position="285"/>
    </location>
    <ligand>
        <name>glyoxylate</name>
        <dbReference type="ChEBI" id="CHEBI:36655"/>
    </ligand>
</feature>
<comment type="similarity">
    <text evidence="5">Belongs to the FMN-dependent alpha-hydroxy acid dehydrogenase family.</text>
</comment>
<dbReference type="Proteomes" id="UP000318590">
    <property type="component" value="Unassembled WGS sequence"/>
</dbReference>
<feature type="binding site" evidence="7">
    <location>
        <position position="35"/>
    </location>
    <ligand>
        <name>glyoxylate</name>
        <dbReference type="ChEBI" id="CHEBI:36655"/>
    </ligand>
</feature>
<keyword evidence="4" id="KW-0560">Oxidoreductase</keyword>
<reference evidence="9 10" key="1">
    <citation type="submission" date="2019-06" db="EMBL/GenBank/DDBJ databases">
        <title>Paenimaribius caenipelagi gen. nov., sp. nov., isolated from a tidal flat.</title>
        <authorList>
            <person name="Yoon J.-H."/>
        </authorList>
    </citation>
    <scope>NUCLEOTIDE SEQUENCE [LARGE SCALE GENOMIC DNA]</scope>
    <source>
        <strain evidence="9 10">JBTF-M29</strain>
    </source>
</reference>
<dbReference type="AlphaFoldDB" id="A0A547Q8G6"/>
<evidence type="ECO:0000313" key="9">
    <source>
        <dbReference type="EMBL" id="TRD22653.1"/>
    </source>
</evidence>
<dbReference type="OrthoDB" id="9770452at2"/>
<keyword evidence="2 7" id="KW-0285">Flavoprotein</keyword>
<feature type="binding site" evidence="7">
    <location>
        <position position="166"/>
    </location>
    <ligand>
        <name>FMN</name>
        <dbReference type="ChEBI" id="CHEBI:58210"/>
    </ligand>
</feature>
<dbReference type="RefSeq" id="WP_142833597.1">
    <property type="nucleotide sequence ID" value="NZ_VFSV01000005.1"/>
</dbReference>
<organism evidence="9 10">
    <name type="scientific">Palleronia caenipelagi</name>
    <dbReference type="NCBI Taxonomy" id="2489174"/>
    <lineage>
        <taxon>Bacteria</taxon>
        <taxon>Pseudomonadati</taxon>
        <taxon>Pseudomonadota</taxon>
        <taxon>Alphaproteobacteria</taxon>
        <taxon>Rhodobacterales</taxon>
        <taxon>Roseobacteraceae</taxon>
        <taxon>Palleronia</taxon>
    </lineage>
</organism>
<dbReference type="PROSITE" id="PS51349">
    <property type="entry name" value="FMN_HYDROXY_ACID_DH_2"/>
    <property type="match status" value="1"/>
</dbReference>